<name>A0A443QY43_9ACAR</name>
<dbReference type="InterPro" id="IPR051320">
    <property type="entry name" value="Viral_Replic_Matur_Polypro"/>
</dbReference>
<dbReference type="EMBL" id="NCKU01003226">
    <property type="protein sequence ID" value="RWS07928.1"/>
    <property type="molecule type" value="Genomic_DNA"/>
</dbReference>
<accession>A0A443QY43</accession>
<evidence type="ECO:0000313" key="3">
    <source>
        <dbReference type="Proteomes" id="UP000285301"/>
    </source>
</evidence>
<dbReference type="Gene3D" id="3.30.70.270">
    <property type="match status" value="1"/>
</dbReference>
<dbReference type="PANTHER" id="PTHR33064">
    <property type="entry name" value="POL PROTEIN"/>
    <property type="match status" value="1"/>
</dbReference>
<keyword evidence="3" id="KW-1185">Reference proteome</keyword>
<feature type="domain" description="Reverse transcriptase" evidence="1">
    <location>
        <begin position="2"/>
        <end position="69"/>
    </location>
</feature>
<dbReference type="PANTHER" id="PTHR33064:SF37">
    <property type="entry name" value="RIBONUCLEASE H"/>
    <property type="match status" value="1"/>
</dbReference>
<organism evidence="2 3">
    <name type="scientific">Dinothrombium tinctorium</name>
    <dbReference type="NCBI Taxonomy" id="1965070"/>
    <lineage>
        <taxon>Eukaryota</taxon>
        <taxon>Metazoa</taxon>
        <taxon>Ecdysozoa</taxon>
        <taxon>Arthropoda</taxon>
        <taxon>Chelicerata</taxon>
        <taxon>Arachnida</taxon>
        <taxon>Acari</taxon>
        <taxon>Acariformes</taxon>
        <taxon>Trombidiformes</taxon>
        <taxon>Prostigmata</taxon>
        <taxon>Anystina</taxon>
        <taxon>Parasitengona</taxon>
        <taxon>Trombidioidea</taxon>
        <taxon>Trombidiidae</taxon>
        <taxon>Dinothrombium</taxon>
    </lineage>
</organism>
<comment type="caution">
    <text evidence="2">The sequence shown here is derived from an EMBL/GenBank/DDBJ whole genome shotgun (WGS) entry which is preliminary data.</text>
</comment>
<evidence type="ECO:0000259" key="1">
    <source>
        <dbReference type="Pfam" id="PF00078"/>
    </source>
</evidence>
<dbReference type="AlphaFoldDB" id="A0A443QY43"/>
<dbReference type="STRING" id="1965070.A0A443QY43"/>
<dbReference type="SUPFAM" id="SSF56672">
    <property type="entry name" value="DNA/RNA polymerases"/>
    <property type="match status" value="1"/>
</dbReference>
<proteinExistence type="predicted"/>
<dbReference type="Pfam" id="PF00078">
    <property type="entry name" value="RVT_1"/>
    <property type="match status" value="1"/>
</dbReference>
<sequence>MMMDKALNLVRFDCAEDFIDDCLVHSESREKHFTDLERTLKCIENANIKLRPTECEFFQRQIKFLGHIISSEGIETGDDKINAILDVDETKNVTENH</sequence>
<dbReference type="GO" id="GO:0071897">
    <property type="term" value="P:DNA biosynthetic process"/>
    <property type="evidence" value="ECO:0007669"/>
    <property type="project" value="UniProtKB-ARBA"/>
</dbReference>
<dbReference type="InterPro" id="IPR043502">
    <property type="entry name" value="DNA/RNA_pol_sf"/>
</dbReference>
<dbReference type="Proteomes" id="UP000285301">
    <property type="component" value="Unassembled WGS sequence"/>
</dbReference>
<evidence type="ECO:0000313" key="2">
    <source>
        <dbReference type="EMBL" id="RWS07928.1"/>
    </source>
</evidence>
<dbReference type="OrthoDB" id="6511645at2759"/>
<dbReference type="InterPro" id="IPR043128">
    <property type="entry name" value="Rev_trsase/Diguanyl_cyclase"/>
</dbReference>
<reference evidence="2 3" key="1">
    <citation type="journal article" date="2018" name="Gigascience">
        <title>Genomes of trombidid mites reveal novel predicted allergens and laterally-transferred genes associated with secondary metabolism.</title>
        <authorList>
            <person name="Dong X."/>
            <person name="Chaisiri K."/>
            <person name="Xia D."/>
            <person name="Armstrong S.D."/>
            <person name="Fang Y."/>
            <person name="Donnelly M.J."/>
            <person name="Kadowaki T."/>
            <person name="McGarry J.W."/>
            <person name="Darby A.C."/>
            <person name="Makepeace B.L."/>
        </authorList>
    </citation>
    <scope>NUCLEOTIDE SEQUENCE [LARGE SCALE GENOMIC DNA]</scope>
    <source>
        <strain evidence="2">UoL-WK</strain>
    </source>
</reference>
<protein>
    <submittedName>
        <fullName evidence="2">Pol polyprotein-like protein</fullName>
    </submittedName>
</protein>
<dbReference type="InterPro" id="IPR000477">
    <property type="entry name" value="RT_dom"/>
</dbReference>
<gene>
    <name evidence="2" type="ORF">B4U79_18192</name>
</gene>